<name>A0ACC4DLF5_PURLI</name>
<sequence length="285" mass="29563">MSGSNPLQNSYGPEAVPNQTTHQPPLEYYGDTSQYKQLAPWEKTGDAAPEVVVPPTTTKGARNGDTNRKRILGLPVAAFWIVVALIILIVLGIGIGVGVGVGLKNANAQPVNTTEPPSEPPLPTPTGLSSTGSQSATTSSSSSSTRSSTTSSAATAAVTSGTHGLADNSCNFTAPRTYHAGDDVTFVQYCFTDWPNGEDAADGSGKIRDIARTTVYTFEDCMGACVKYNSRAKSGGSTKCQGVTYNSNLTSIIEVGRQGGNCFLKDKKGRDVQGSAESACAAVAL</sequence>
<evidence type="ECO:0000313" key="1">
    <source>
        <dbReference type="EMBL" id="KAL3956938.1"/>
    </source>
</evidence>
<proteinExistence type="predicted"/>
<dbReference type="Proteomes" id="UP001638806">
    <property type="component" value="Unassembled WGS sequence"/>
</dbReference>
<accession>A0ACC4DLF5</accession>
<evidence type="ECO:0000313" key="2">
    <source>
        <dbReference type="Proteomes" id="UP001638806"/>
    </source>
</evidence>
<protein>
    <submittedName>
        <fullName evidence="1">Uncharacterized protein</fullName>
    </submittedName>
</protein>
<reference evidence="1" key="1">
    <citation type="submission" date="2024-12" db="EMBL/GenBank/DDBJ databases">
        <title>Comparative genomics and development of molecular markers within Purpureocillium lilacinum and among Purpureocillium species.</title>
        <authorList>
            <person name="Yeh Z.-Y."/>
            <person name="Ni N.-T."/>
            <person name="Lo P.-H."/>
            <person name="Mushyakhwo K."/>
            <person name="Lin C.-F."/>
            <person name="Nai Y.-S."/>
        </authorList>
    </citation>
    <scope>NUCLEOTIDE SEQUENCE</scope>
    <source>
        <strain evidence="1">NCHU-NPUST-175</strain>
    </source>
</reference>
<keyword evidence="2" id="KW-1185">Reference proteome</keyword>
<comment type="caution">
    <text evidence="1">The sequence shown here is derived from an EMBL/GenBank/DDBJ whole genome shotgun (WGS) entry which is preliminary data.</text>
</comment>
<organism evidence="1 2">
    <name type="scientific">Purpureocillium lilacinum</name>
    <name type="common">Paecilomyces lilacinus</name>
    <dbReference type="NCBI Taxonomy" id="33203"/>
    <lineage>
        <taxon>Eukaryota</taxon>
        <taxon>Fungi</taxon>
        <taxon>Dikarya</taxon>
        <taxon>Ascomycota</taxon>
        <taxon>Pezizomycotina</taxon>
        <taxon>Sordariomycetes</taxon>
        <taxon>Hypocreomycetidae</taxon>
        <taxon>Hypocreales</taxon>
        <taxon>Ophiocordycipitaceae</taxon>
        <taxon>Purpureocillium</taxon>
    </lineage>
</organism>
<gene>
    <name evidence="1" type="ORF">ACCO45_009784</name>
</gene>
<dbReference type="EMBL" id="JBGNUJ010000008">
    <property type="protein sequence ID" value="KAL3956938.1"/>
    <property type="molecule type" value="Genomic_DNA"/>
</dbReference>